<dbReference type="PANTHER" id="PTHR33620">
    <property type="entry name" value="UREASE ACCESSORY PROTEIN F"/>
    <property type="match status" value="1"/>
</dbReference>
<dbReference type="Pfam" id="PF01730">
    <property type="entry name" value="UreF"/>
    <property type="match status" value="1"/>
</dbReference>
<evidence type="ECO:0000313" key="4">
    <source>
        <dbReference type="EMBL" id="TFJ88441.1"/>
    </source>
</evidence>
<comment type="similarity">
    <text evidence="3">Belongs to the UreF family.</text>
</comment>
<evidence type="ECO:0000313" key="5">
    <source>
        <dbReference type="Proteomes" id="UP000355283"/>
    </source>
</evidence>
<dbReference type="EMBL" id="SDOX01000001">
    <property type="protein sequence ID" value="TFJ88441.1"/>
    <property type="molecule type" value="Genomic_DNA"/>
</dbReference>
<dbReference type="OrthoDB" id="2550922at2759"/>
<evidence type="ECO:0000256" key="1">
    <source>
        <dbReference type="ARBA" id="ARBA00022988"/>
    </source>
</evidence>
<protein>
    <recommendedName>
        <fullName evidence="6">Urease accessory protein UreF</fullName>
    </recommendedName>
</protein>
<organism evidence="4 5">
    <name type="scientific">Nannochloropsis salina CCMP1776</name>
    <dbReference type="NCBI Taxonomy" id="1027361"/>
    <lineage>
        <taxon>Eukaryota</taxon>
        <taxon>Sar</taxon>
        <taxon>Stramenopiles</taxon>
        <taxon>Ochrophyta</taxon>
        <taxon>Eustigmatophyceae</taxon>
        <taxon>Eustigmatales</taxon>
        <taxon>Monodopsidaceae</taxon>
        <taxon>Microchloropsis</taxon>
        <taxon>Microchloropsis salina</taxon>
    </lineage>
</organism>
<keyword evidence="5" id="KW-1185">Reference proteome</keyword>
<dbReference type="Gene3D" id="1.10.4190.10">
    <property type="entry name" value="Urease accessory protein UreF"/>
    <property type="match status" value="1"/>
</dbReference>
<dbReference type="PANTHER" id="PTHR33620:SF1">
    <property type="entry name" value="UREASE ACCESSORY PROTEIN F"/>
    <property type="match status" value="1"/>
</dbReference>
<dbReference type="Proteomes" id="UP000355283">
    <property type="component" value="Unassembled WGS sequence"/>
</dbReference>
<accession>A0A4D9D9R5</accession>
<gene>
    <name evidence="4" type="ORF">NSK_000015</name>
</gene>
<reference evidence="4 5" key="1">
    <citation type="submission" date="2019-01" db="EMBL/GenBank/DDBJ databases">
        <title>Nuclear Genome Assembly of the Microalgal Biofuel strain Nannochloropsis salina CCMP1776.</title>
        <authorList>
            <person name="Hovde B."/>
        </authorList>
    </citation>
    <scope>NUCLEOTIDE SEQUENCE [LARGE SCALE GENOMIC DNA]</scope>
    <source>
        <strain evidence="4 5">CCMP1776</strain>
    </source>
</reference>
<evidence type="ECO:0000256" key="3">
    <source>
        <dbReference type="ARBA" id="ARBA00046339"/>
    </source>
</evidence>
<name>A0A4D9D9R5_9STRA</name>
<proteinExistence type="inferred from homology"/>
<dbReference type="InterPro" id="IPR002639">
    <property type="entry name" value="UreF"/>
</dbReference>
<dbReference type="InterPro" id="IPR038277">
    <property type="entry name" value="UreF_sf"/>
</dbReference>
<comment type="caution">
    <text evidence="4">The sequence shown here is derived from an EMBL/GenBank/DDBJ whole genome shotgun (WGS) entry which is preliminary data.</text>
</comment>
<dbReference type="AlphaFoldDB" id="A0A4D9D9R5"/>
<evidence type="ECO:0008006" key="6">
    <source>
        <dbReference type="Google" id="ProtNLM"/>
    </source>
</evidence>
<keyword evidence="2" id="KW-0143">Chaperone</keyword>
<dbReference type="GO" id="GO:0016151">
    <property type="term" value="F:nickel cation binding"/>
    <property type="evidence" value="ECO:0007669"/>
    <property type="project" value="InterPro"/>
</dbReference>
<keyword evidence="1" id="KW-0996">Nickel insertion</keyword>
<sequence>MESNSPSTVSWVIWQLLDSNLPTGGFAHSYGLEAALQLKYFDLQSVDEEIRVTGLLAFARQTMEQQASLLLPMVSAAHHAAKDATALLKCTDAGSSVSMVSRWATLDKECHALITTEGGRRASTAQGLALLRLACDNIPSLSSQHCQWLRTARDLIRGRVGDRHRGDAAGASEPLGVPHHMSILSARGHQAPVFGWLCQALGVDAVTCVRMFCYLVLRDLMAAATRLGLVGPLAAVRLQMTLYEDAEAVVGRFLEQEASERATGGKEGGRGPRQENPLLDILQGAHEKLYSRLFIS</sequence>
<evidence type="ECO:0000256" key="2">
    <source>
        <dbReference type="ARBA" id="ARBA00023186"/>
    </source>
</evidence>